<accession>A0A381ZUH3</accession>
<proteinExistence type="inferred from homology"/>
<dbReference type="AlphaFoldDB" id="A0A381ZUH3"/>
<evidence type="ECO:0000259" key="2">
    <source>
        <dbReference type="Pfam" id="PF02776"/>
    </source>
</evidence>
<dbReference type="InterPro" id="IPR045229">
    <property type="entry name" value="TPP_enz"/>
</dbReference>
<protein>
    <recommendedName>
        <fullName evidence="2">Thiamine pyrophosphate enzyme N-terminal TPP-binding domain-containing protein</fullName>
    </recommendedName>
</protein>
<dbReference type="Gene3D" id="3.40.50.970">
    <property type="match status" value="1"/>
</dbReference>
<dbReference type="SUPFAM" id="SSF52518">
    <property type="entry name" value="Thiamin diphosphate-binding fold (THDP-binding)"/>
    <property type="match status" value="1"/>
</dbReference>
<dbReference type="GO" id="GO:0009097">
    <property type="term" value="P:isoleucine biosynthetic process"/>
    <property type="evidence" value="ECO:0007669"/>
    <property type="project" value="TreeGrafter"/>
</dbReference>
<dbReference type="PANTHER" id="PTHR18968:SF142">
    <property type="entry name" value="ACETOLACTATE SYNTHASE"/>
    <property type="match status" value="1"/>
</dbReference>
<organism evidence="3">
    <name type="scientific">marine metagenome</name>
    <dbReference type="NCBI Taxonomy" id="408172"/>
    <lineage>
        <taxon>unclassified sequences</taxon>
        <taxon>metagenomes</taxon>
        <taxon>ecological metagenomes</taxon>
    </lineage>
</organism>
<dbReference type="Pfam" id="PF02776">
    <property type="entry name" value="TPP_enzyme_N"/>
    <property type="match status" value="1"/>
</dbReference>
<dbReference type="GO" id="GO:0030976">
    <property type="term" value="F:thiamine pyrophosphate binding"/>
    <property type="evidence" value="ECO:0007669"/>
    <property type="project" value="InterPro"/>
</dbReference>
<dbReference type="PANTHER" id="PTHR18968">
    <property type="entry name" value="THIAMINE PYROPHOSPHATE ENZYMES"/>
    <property type="match status" value="1"/>
</dbReference>
<dbReference type="InterPro" id="IPR029061">
    <property type="entry name" value="THDP-binding"/>
</dbReference>
<feature type="domain" description="Thiamine pyrophosphate enzyme N-terminal TPP-binding" evidence="2">
    <location>
        <begin position="1"/>
        <end position="124"/>
    </location>
</feature>
<evidence type="ECO:0000256" key="1">
    <source>
        <dbReference type="ARBA" id="ARBA00007812"/>
    </source>
</evidence>
<dbReference type="GO" id="GO:0005948">
    <property type="term" value="C:acetolactate synthase complex"/>
    <property type="evidence" value="ECO:0007669"/>
    <property type="project" value="TreeGrafter"/>
</dbReference>
<gene>
    <name evidence="3" type="ORF">METZ01_LOCUS145455</name>
</gene>
<dbReference type="GO" id="GO:0050660">
    <property type="term" value="F:flavin adenine dinucleotide binding"/>
    <property type="evidence" value="ECO:0007669"/>
    <property type="project" value="TreeGrafter"/>
</dbReference>
<comment type="similarity">
    <text evidence="1">Belongs to the TPP enzyme family.</text>
</comment>
<dbReference type="InterPro" id="IPR012001">
    <property type="entry name" value="Thiamin_PyroP_enz_TPP-bd_dom"/>
</dbReference>
<dbReference type="FunFam" id="3.40.50.970:FF:000007">
    <property type="entry name" value="Acetolactate synthase"/>
    <property type="match status" value="1"/>
</dbReference>
<reference evidence="3" key="1">
    <citation type="submission" date="2018-05" db="EMBL/GenBank/DDBJ databases">
        <authorList>
            <person name="Lanie J.A."/>
            <person name="Ng W.-L."/>
            <person name="Kazmierczak K.M."/>
            <person name="Andrzejewski T.M."/>
            <person name="Davidsen T.M."/>
            <person name="Wayne K.J."/>
            <person name="Tettelin H."/>
            <person name="Glass J.I."/>
            <person name="Rusch D."/>
            <person name="Podicherti R."/>
            <person name="Tsui H.-C.T."/>
            <person name="Winkler M.E."/>
        </authorList>
    </citation>
    <scope>NUCLEOTIDE SEQUENCE</scope>
</reference>
<evidence type="ECO:0000313" key="3">
    <source>
        <dbReference type="EMBL" id="SVA92601.1"/>
    </source>
</evidence>
<dbReference type="CDD" id="cd07035">
    <property type="entry name" value="TPP_PYR_POX_like"/>
    <property type="match status" value="1"/>
</dbReference>
<sequence length="206" mass="21621">MTGAELVAAFVDEFCFPKVFLVTGGACAFIVDALGRNDATDYVCVQHEQAAAMAVDGVWRVTGKVGVTCATSGPGATNLLTGIACSWFDSIPAIHITGQVNQRESAQTLGVAVRQAGFQETDIVSVAAPLTKWAVQVKSVAELARTLPRALCIAQSGRMGPVLIDIPMDVQQEVCTSNDLKNAFTFQETWEETGSGGPPASDLKAA</sequence>
<dbReference type="GO" id="GO:0009099">
    <property type="term" value="P:L-valine biosynthetic process"/>
    <property type="evidence" value="ECO:0007669"/>
    <property type="project" value="TreeGrafter"/>
</dbReference>
<name>A0A381ZUH3_9ZZZZ</name>
<dbReference type="GO" id="GO:0003984">
    <property type="term" value="F:acetolactate synthase activity"/>
    <property type="evidence" value="ECO:0007669"/>
    <property type="project" value="TreeGrafter"/>
</dbReference>
<feature type="non-terminal residue" evidence="3">
    <location>
        <position position="206"/>
    </location>
</feature>
<dbReference type="EMBL" id="UINC01022612">
    <property type="protein sequence ID" value="SVA92601.1"/>
    <property type="molecule type" value="Genomic_DNA"/>
</dbReference>